<dbReference type="RefSeq" id="WP_179792787.1">
    <property type="nucleotide sequence ID" value="NZ_BAABHP010000003.1"/>
</dbReference>
<dbReference type="Proteomes" id="UP000535890">
    <property type="component" value="Unassembled WGS sequence"/>
</dbReference>
<feature type="transmembrane region" description="Helical" evidence="7">
    <location>
        <begin position="104"/>
        <end position="124"/>
    </location>
</feature>
<accession>A0A7Y9DSS8</accession>
<proteinExistence type="predicted"/>
<dbReference type="InterPro" id="IPR011701">
    <property type="entry name" value="MFS"/>
</dbReference>
<evidence type="ECO:0000256" key="4">
    <source>
        <dbReference type="ARBA" id="ARBA00022692"/>
    </source>
</evidence>
<keyword evidence="3" id="KW-1003">Cell membrane</keyword>
<organism evidence="9 10">
    <name type="scientific">Actinomycetospora corticicola</name>
    <dbReference type="NCBI Taxonomy" id="663602"/>
    <lineage>
        <taxon>Bacteria</taxon>
        <taxon>Bacillati</taxon>
        <taxon>Actinomycetota</taxon>
        <taxon>Actinomycetes</taxon>
        <taxon>Pseudonocardiales</taxon>
        <taxon>Pseudonocardiaceae</taxon>
        <taxon>Actinomycetospora</taxon>
    </lineage>
</organism>
<comment type="caution">
    <text evidence="9">The sequence shown here is derived from an EMBL/GenBank/DDBJ whole genome shotgun (WGS) entry which is preliminary data.</text>
</comment>
<dbReference type="PROSITE" id="PS50850">
    <property type="entry name" value="MFS"/>
    <property type="match status" value="1"/>
</dbReference>
<sequence>MLRGRLPAFVAASVSLVAVCGAAGVPAPLYVVYEQTYGLPPVALTGAFAIYIVPLLVALLCCGSLSDHVGRKRVAVPAILTGALACLVLTTVDAAAPLILGRAIQGLSVGLALSALGAFVVDLVPPSRPGLAGAVTSGAPPGGIALGALASGAAVQLAPRTAPVGSFLGTAAVLVAAAVTVALLPETVTRGPGALRSLRPVVHIPRSARPVFPAVCLLVAATYVLGGFTQALAPSLAVTVLGREDLFSGALAVAVYHLAGPTAGLAANRLRATHALVGGAAVLAAGTAGFVAAIAIGSFGAYLAAAVVAGAGFGVAFAGAMRVLLDRSPAGAHAGTLSAIYLFCYLAAAVSSLLAGVAVGIWGLAAVASVLCGVVVVLVATGTAGSVLRMRPAT</sequence>
<keyword evidence="4 7" id="KW-0812">Transmembrane</keyword>
<feature type="transmembrane region" description="Helical" evidence="7">
    <location>
        <begin position="361"/>
        <end position="388"/>
    </location>
</feature>
<keyword evidence="5 7" id="KW-1133">Transmembrane helix</keyword>
<feature type="transmembrane region" description="Helical" evidence="7">
    <location>
        <begin position="74"/>
        <end position="92"/>
    </location>
</feature>
<keyword evidence="10" id="KW-1185">Reference proteome</keyword>
<feature type="transmembrane region" description="Helical" evidence="7">
    <location>
        <begin position="275"/>
        <end position="296"/>
    </location>
</feature>
<evidence type="ECO:0000256" key="1">
    <source>
        <dbReference type="ARBA" id="ARBA00004651"/>
    </source>
</evidence>
<gene>
    <name evidence="9" type="ORF">BJ983_000978</name>
</gene>
<dbReference type="InterPro" id="IPR050171">
    <property type="entry name" value="MFS_Transporters"/>
</dbReference>
<dbReference type="AlphaFoldDB" id="A0A7Y9DSS8"/>
<feature type="transmembrane region" description="Helical" evidence="7">
    <location>
        <begin position="302"/>
        <end position="325"/>
    </location>
</feature>
<evidence type="ECO:0000256" key="2">
    <source>
        <dbReference type="ARBA" id="ARBA00022448"/>
    </source>
</evidence>
<feature type="transmembrane region" description="Helical" evidence="7">
    <location>
        <begin position="337"/>
        <end position="355"/>
    </location>
</feature>
<evidence type="ECO:0000256" key="3">
    <source>
        <dbReference type="ARBA" id="ARBA00022475"/>
    </source>
</evidence>
<reference evidence="9 10" key="1">
    <citation type="submission" date="2020-07" db="EMBL/GenBank/DDBJ databases">
        <title>Sequencing the genomes of 1000 actinobacteria strains.</title>
        <authorList>
            <person name="Klenk H.-P."/>
        </authorList>
    </citation>
    <scope>NUCLEOTIDE SEQUENCE [LARGE SCALE GENOMIC DNA]</scope>
    <source>
        <strain evidence="9 10">DSM 45772</strain>
    </source>
</reference>
<feature type="domain" description="Major facilitator superfamily (MFS) profile" evidence="8">
    <location>
        <begin position="1"/>
        <end position="384"/>
    </location>
</feature>
<feature type="transmembrane region" description="Helical" evidence="7">
    <location>
        <begin position="246"/>
        <end position="268"/>
    </location>
</feature>
<keyword evidence="6 7" id="KW-0472">Membrane</keyword>
<feature type="transmembrane region" description="Helical" evidence="7">
    <location>
        <begin position="131"/>
        <end position="155"/>
    </location>
</feature>
<evidence type="ECO:0000256" key="5">
    <source>
        <dbReference type="ARBA" id="ARBA00022989"/>
    </source>
</evidence>
<dbReference type="SUPFAM" id="SSF103473">
    <property type="entry name" value="MFS general substrate transporter"/>
    <property type="match status" value="1"/>
</dbReference>
<name>A0A7Y9DSS8_9PSEU</name>
<evidence type="ECO:0000256" key="6">
    <source>
        <dbReference type="ARBA" id="ARBA00023136"/>
    </source>
</evidence>
<dbReference type="PANTHER" id="PTHR23517">
    <property type="entry name" value="RESISTANCE PROTEIN MDTM, PUTATIVE-RELATED-RELATED"/>
    <property type="match status" value="1"/>
</dbReference>
<keyword evidence="2" id="KW-0813">Transport</keyword>
<dbReference type="InterPro" id="IPR020846">
    <property type="entry name" value="MFS_dom"/>
</dbReference>
<protein>
    <recommendedName>
        <fullName evidence="8">Major facilitator superfamily (MFS) profile domain-containing protein</fullName>
    </recommendedName>
</protein>
<dbReference type="Gene3D" id="1.20.1250.20">
    <property type="entry name" value="MFS general substrate transporter like domains"/>
    <property type="match status" value="1"/>
</dbReference>
<comment type="subcellular location">
    <subcellularLocation>
        <location evidence="1">Cell membrane</location>
        <topology evidence="1">Multi-pass membrane protein</topology>
    </subcellularLocation>
</comment>
<evidence type="ECO:0000313" key="10">
    <source>
        <dbReference type="Proteomes" id="UP000535890"/>
    </source>
</evidence>
<feature type="transmembrane region" description="Helical" evidence="7">
    <location>
        <begin position="167"/>
        <end position="188"/>
    </location>
</feature>
<dbReference type="Pfam" id="PF07690">
    <property type="entry name" value="MFS_1"/>
    <property type="match status" value="1"/>
</dbReference>
<dbReference type="EMBL" id="JACCBN010000001">
    <property type="protein sequence ID" value="NYD34876.1"/>
    <property type="molecule type" value="Genomic_DNA"/>
</dbReference>
<dbReference type="GO" id="GO:0022857">
    <property type="term" value="F:transmembrane transporter activity"/>
    <property type="evidence" value="ECO:0007669"/>
    <property type="project" value="InterPro"/>
</dbReference>
<dbReference type="InterPro" id="IPR036259">
    <property type="entry name" value="MFS_trans_sf"/>
</dbReference>
<feature type="transmembrane region" description="Helical" evidence="7">
    <location>
        <begin position="38"/>
        <end position="62"/>
    </location>
</feature>
<dbReference type="GO" id="GO:0005886">
    <property type="term" value="C:plasma membrane"/>
    <property type="evidence" value="ECO:0007669"/>
    <property type="project" value="UniProtKB-SubCell"/>
</dbReference>
<evidence type="ECO:0000313" key="9">
    <source>
        <dbReference type="EMBL" id="NYD34876.1"/>
    </source>
</evidence>
<evidence type="ECO:0000259" key="8">
    <source>
        <dbReference type="PROSITE" id="PS50850"/>
    </source>
</evidence>
<feature type="transmembrane region" description="Helical" evidence="7">
    <location>
        <begin position="208"/>
        <end position="226"/>
    </location>
</feature>
<evidence type="ECO:0000256" key="7">
    <source>
        <dbReference type="SAM" id="Phobius"/>
    </source>
</evidence>